<dbReference type="Pfam" id="PF00069">
    <property type="entry name" value="Pkinase"/>
    <property type="match status" value="1"/>
</dbReference>
<dbReference type="GO" id="GO:0007165">
    <property type="term" value="P:signal transduction"/>
    <property type="evidence" value="ECO:0007669"/>
    <property type="project" value="TreeGrafter"/>
</dbReference>
<dbReference type="PANTHER" id="PTHR24057">
    <property type="entry name" value="GLYCOGEN SYNTHASE KINASE-3 ALPHA"/>
    <property type="match status" value="1"/>
</dbReference>
<dbReference type="Gene3D" id="1.10.510.10">
    <property type="entry name" value="Transferase(Phosphotransferase) domain 1"/>
    <property type="match status" value="1"/>
</dbReference>
<protein>
    <recommendedName>
        <fullName evidence="9">Protein kinase domain-containing protein</fullName>
    </recommendedName>
</protein>
<name>A0AAD1XLW0_EUPCR</name>
<keyword evidence="4 7" id="KW-0547">Nucleotide-binding</keyword>
<dbReference type="GO" id="GO:0005524">
    <property type="term" value="F:ATP binding"/>
    <property type="evidence" value="ECO:0007669"/>
    <property type="project" value="UniProtKB-UniRule"/>
</dbReference>
<evidence type="ECO:0000256" key="3">
    <source>
        <dbReference type="ARBA" id="ARBA00022679"/>
    </source>
</evidence>
<dbReference type="InterPro" id="IPR000719">
    <property type="entry name" value="Prot_kinase_dom"/>
</dbReference>
<dbReference type="GO" id="GO:0005634">
    <property type="term" value="C:nucleus"/>
    <property type="evidence" value="ECO:0007669"/>
    <property type="project" value="TreeGrafter"/>
</dbReference>
<dbReference type="InterPro" id="IPR011009">
    <property type="entry name" value="Kinase-like_dom_sf"/>
</dbReference>
<dbReference type="InterPro" id="IPR050591">
    <property type="entry name" value="GSK-3"/>
</dbReference>
<evidence type="ECO:0000256" key="6">
    <source>
        <dbReference type="ARBA" id="ARBA00022840"/>
    </source>
</evidence>
<comment type="caution">
    <text evidence="10">The sequence shown here is derived from an EMBL/GenBank/DDBJ whole genome shotgun (WGS) entry which is preliminary data.</text>
</comment>
<keyword evidence="11" id="KW-1185">Reference proteome</keyword>
<dbReference type="SUPFAM" id="SSF56112">
    <property type="entry name" value="Protein kinase-like (PK-like)"/>
    <property type="match status" value="1"/>
</dbReference>
<sequence length="308" mass="35563">MSTHVIPDLEILGLLGSGSFGYVFEAHDKNRNQKVALKRTTKAGDYVSREYEILEILKGCPNCIQVLDIFYTKNEEDDKLAQNLVFEFCSDNLESMMTEIKTQKEIFSMDKVRHYSWQILNGLKHMHERSVVHRDLKPENVLVNDDDEVKICDFGSSKVLDPNGKNTPYIVSRYYRAPELILGVSNYTEKIDIWAVGCIIAELLMLKPIFPGKTEGSQFLEQMAILGTPTEEEYRQMAPNIPPTTKKLLDQIEHFKRKNICDLIPSTYHERDKKIIVDLIEKMLAWDPKERITAGEALEHEFFTNEDQ</sequence>
<evidence type="ECO:0000256" key="7">
    <source>
        <dbReference type="PROSITE-ProRule" id="PRU10141"/>
    </source>
</evidence>
<organism evidence="10 11">
    <name type="scientific">Euplotes crassus</name>
    <dbReference type="NCBI Taxonomy" id="5936"/>
    <lineage>
        <taxon>Eukaryota</taxon>
        <taxon>Sar</taxon>
        <taxon>Alveolata</taxon>
        <taxon>Ciliophora</taxon>
        <taxon>Intramacronucleata</taxon>
        <taxon>Spirotrichea</taxon>
        <taxon>Hypotrichia</taxon>
        <taxon>Euplotida</taxon>
        <taxon>Euplotidae</taxon>
        <taxon>Moneuplotes</taxon>
    </lineage>
</organism>
<evidence type="ECO:0000256" key="4">
    <source>
        <dbReference type="ARBA" id="ARBA00022741"/>
    </source>
</evidence>
<dbReference type="GO" id="GO:0005737">
    <property type="term" value="C:cytoplasm"/>
    <property type="evidence" value="ECO:0007669"/>
    <property type="project" value="TreeGrafter"/>
</dbReference>
<keyword evidence="5" id="KW-0418">Kinase</keyword>
<keyword evidence="2 8" id="KW-0723">Serine/threonine-protein kinase</keyword>
<evidence type="ECO:0000313" key="11">
    <source>
        <dbReference type="Proteomes" id="UP001295684"/>
    </source>
</evidence>
<evidence type="ECO:0000259" key="9">
    <source>
        <dbReference type="PROSITE" id="PS50011"/>
    </source>
</evidence>
<evidence type="ECO:0000256" key="2">
    <source>
        <dbReference type="ARBA" id="ARBA00022527"/>
    </source>
</evidence>
<accession>A0AAD1XLW0</accession>
<dbReference type="PROSITE" id="PS50011">
    <property type="entry name" value="PROTEIN_KINASE_DOM"/>
    <property type="match status" value="1"/>
</dbReference>
<evidence type="ECO:0000256" key="5">
    <source>
        <dbReference type="ARBA" id="ARBA00022777"/>
    </source>
</evidence>
<dbReference type="FunFam" id="1.10.510.10:FF:000624">
    <property type="entry name" value="Mitogen-activated protein kinase"/>
    <property type="match status" value="1"/>
</dbReference>
<evidence type="ECO:0000256" key="8">
    <source>
        <dbReference type="RuleBase" id="RU000304"/>
    </source>
</evidence>
<dbReference type="SMART" id="SM00220">
    <property type="entry name" value="S_TKc"/>
    <property type="match status" value="1"/>
</dbReference>
<reference evidence="10" key="1">
    <citation type="submission" date="2023-07" db="EMBL/GenBank/DDBJ databases">
        <authorList>
            <consortium name="AG Swart"/>
            <person name="Singh M."/>
            <person name="Singh A."/>
            <person name="Seah K."/>
            <person name="Emmerich C."/>
        </authorList>
    </citation>
    <scope>NUCLEOTIDE SEQUENCE</scope>
    <source>
        <strain evidence="10">DP1</strain>
    </source>
</reference>
<dbReference type="Gene3D" id="3.30.200.20">
    <property type="entry name" value="Phosphorylase Kinase, domain 1"/>
    <property type="match status" value="1"/>
</dbReference>
<keyword evidence="6 7" id="KW-0067">ATP-binding</keyword>
<evidence type="ECO:0000256" key="1">
    <source>
        <dbReference type="ARBA" id="ARBA00005527"/>
    </source>
</evidence>
<dbReference type="GO" id="GO:0030154">
    <property type="term" value="P:cell differentiation"/>
    <property type="evidence" value="ECO:0007669"/>
    <property type="project" value="TreeGrafter"/>
</dbReference>
<feature type="binding site" evidence="7">
    <location>
        <position position="38"/>
    </location>
    <ligand>
        <name>ATP</name>
        <dbReference type="ChEBI" id="CHEBI:30616"/>
    </ligand>
</feature>
<feature type="domain" description="Protein kinase" evidence="9">
    <location>
        <begin position="9"/>
        <end position="303"/>
    </location>
</feature>
<evidence type="ECO:0000313" key="10">
    <source>
        <dbReference type="EMBL" id="CAI2375193.1"/>
    </source>
</evidence>
<dbReference type="PROSITE" id="PS00107">
    <property type="entry name" value="PROTEIN_KINASE_ATP"/>
    <property type="match status" value="1"/>
</dbReference>
<dbReference type="PROSITE" id="PS00108">
    <property type="entry name" value="PROTEIN_KINASE_ST"/>
    <property type="match status" value="1"/>
</dbReference>
<dbReference type="Proteomes" id="UP001295684">
    <property type="component" value="Unassembled WGS sequence"/>
</dbReference>
<comment type="similarity">
    <text evidence="1">Belongs to the protein kinase superfamily. CMGC Ser/Thr protein kinase family. GSK-3 subfamily.</text>
</comment>
<dbReference type="AlphaFoldDB" id="A0AAD1XLW0"/>
<dbReference type="EMBL" id="CAMPGE010016649">
    <property type="protein sequence ID" value="CAI2375193.1"/>
    <property type="molecule type" value="Genomic_DNA"/>
</dbReference>
<dbReference type="InterPro" id="IPR017441">
    <property type="entry name" value="Protein_kinase_ATP_BS"/>
</dbReference>
<keyword evidence="3" id="KW-0808">Transferase</keyword>
<gene>
    <name evidence="10" type="ORF">ECRASSUSDP1_LOCUS16553</name>
</gene>
<dbReference type="InterPro" id="IPR008271">
    <property type="entry name" value="Ser/Thr_kinase_AS"/>
</dbReference>
<proteinExistence type="inferred from homology"/>
<dbReference type="PANTHER" id="PTHR24057:SF0">
    <property type="entry name" value="PROTEIN KINASE SHAGGY-RELATED"/>
    <property type="match status" value="1"/>
</dbReference>
<dbReference type="GO" id="GO:0004674">
    <property type="term" value="F:protein serine/threonine kinase activity"/>
    <property type="evidence" value="ECO:0007669"/>
    <property type="project" value="UniProtKB-KW"/>
</dbReference>